<evidence type="ECO:0000256" key="1">
    <source>
        <dbReference type="SAM" id="MobiDB-lite"/>
    </source>
</evidence>
<evidence type="ECO:0000313" key="3">
    <source>
        <dbReference type="Proteomes" id="UP001283361"/>
    </source>
</evidence>
<gene>
    <name evidence="2" type="ORF">RRG08_059362</name>
</gene>
<accession>A0AAE1EF78</accession>
<reference evidence="2" key="1">
    <citation type="journal article" date="2023" name="G3 (Bethesda)">
        <title>A reference genome for the long-term kleptoplast-retaining sea slug Elysia crispata morphotype clarki.</title>
        <authorList>
            <person name="Eastman K.E."/>
            <person name="Pendleton A.L."/>
            <person name="Shaikh M.A."/>
            <person name="Suttiyut T."/>
            <person name="Ogas R."/>
            <person name="Tomko P."/>
            <person name="Gavelis G."/>
            <person name="Widhalm J.R."/>
            <person name="Wisecaver J.H."/>
        </authorList>
    </citation>
    <scope>NUCLEOTIDE SEQUENCE</scope>
    <source>
        <strain evidence="2">ECLA1</strain>
    </source>
</reference>
<comment type="caution">
    <text evidence="2">The sequence shown here is derived from an EMBL/GenBank/DDBJ whole genome shotgun (WGS) entry which is preliminary data.</text>
</comment>
<evidence type="ECO:0000313" key="2">
    <source>
        <dbReference type="EMBL" id="KAK3804392.1"/>
    </source>
</evidence>
<dbReference type="Proteomes" id="UP001283361">
    <property type="component" value="Unassembled WGS sequence"/>
</dbReference>
<organism evidence="2 3">
    <name type="scientific">Elysia crispata</name>
    <name type="common">lettuce slug</name>
    <dbReference type="NCBI Taxonomy" id="231223"/>
    <lineage>
        <taxon>Eukaryota</taxon>
        <taxon>Metazoa</taxon>
        <taxon>Spiralia</taxon>
        <taxon>Lophotrochozoa</taxon>
        <taxon>Mollusca</taxon>
        <taxon>Gastropoda</taxon>
        <taxon>Heterobranchia</taxon>
        <taxon>Euthyneura</taxon>
        <taxon>Panpulmonata</taxon>
        <taxon>Sacoglossa</taxon>
        <taxon>Placobranchoidea</taxon>
        <taxon>Plakobranchidae</taxon>
        <taxon>Elysia</taxon>
    </lineage>
</organism>
<feature type="region of interest" description="Disordered" evidence="1">
    <location>
        <begin position="1"/>
        <end position="30"/>
    </location>
</feature>
<dbReference type="AlphaFoldDB" id="A0AAE1EF78"/>
<protein>
    <submittedName>
        <fullName evidence="2">Uncharacterized protein</fullName>
    </submittedName>
</protein>
<keyword evidence="3" id="KW-1185">Reference proteome</keyword>
<dbReference type="EMBL" id="JAWDGP010000016">
    <property type="protein sequence ID" value="KAK3804392.1"/>
    <property type="molecule type" value="Genomic_DNA"/>
</dbReference>
<name>A0AAE1EF78_9GAST</name>
<proteinExistence type="predicted"/>
<sequence length="150" mass="16716">MMQGRVYRQQRENKEEGGGNNRLVRKDEGRLTSPVSRVTTGLTVIDISVETTHRAKHLHNNHCCGICDRGRWRKPTSYIVFGPTSHFHGGQHKCPCSYYCPVLTIPQPSVLWVITSPTRPGNEEDVGGPLVSSSREGCFTAPAHYTHSTT</sequence>